<reference evidence="1" key="2">
    <citation type="submission" date="2020-05" db="UniProtKB">
        <authorList>
            <consortium name="EnsemblMetazoa"/>
        </authorList>
    </citation>
    <scope>IDENTIFICATION</scope>
    <source>
        <strain evidence="1">MINIMUS1</strain>
    </source>
</reference>
<proteinExistence type="predicted"/>
<evidence type="ECO:0000313" key="2">
    <source>
        <dbReference type="Proteomes" id="UP000075920"/>
    </source>
</evidence>
<dbReference type="AlphaFoldDB" id="A0A182WN55"/>
<sequence length="58" mass="6606">MVYTVSPSCCYYPLAYCNPGSYINCFCCGYGCPSSICLCPYIRAKNCRDLRLCRPWGR</sequence>
<protein>
    <submittedName>
        <fullName evidence="1">Uncharacterized protein</fullName>
    </submittedName>
</protein>
<dbReference type="VEuPathDB" id="VectorBase:AMIN014155"/>
<reference evidence="2" key="1">
    <citation type="submission" date="2013-03" db="EMBL/GenBank/DDBJ databases">
        <title>The Genome Sequence of Anopheles minimus MINIMUS1.</title>
        <authorList>
            <consortium name="The Broad Institute Genomics Platform"/>
            <person name="Neafsey D.E."/>
            <person name="Walton C."/>
            <person name="Walker B."/>
            <person name="Young S.K."/>
            <person name="Zeng Q."/>
            <person name="Gargeya S."/>
            <person name="Fitzgerald M."/>
            <person name="Haas B."/>
            <person name="Abouelleil A."/>
            <person name="Allen A.W."/>
            <person name="Alvarado L."/>
            <person name="Arachchi H.M."/>
            <person name="Berlin A.M."/>
            <person name="Chapman S.B."/>
            <person name="Gainer-Dewar J."/>
            <person name="Goldberg J."/>
            <person name="Griggs A."/>
            <person name="Gujja S."/>
            <person name="Hansen M."/>
            <person name="Howarth C."/>
            <person name="Imamovic A."/>
            <person name="Ireland A."/>
            <person name="Larimer J."/>
            <person name="McCowan C."/>
            <person name="Murphy C."/>
            <person name="Pearson M."/>
            <person name="Poon T.W."/>
            <person name="Priest M."/>
            <person name="Roberts A."/>
            <person name="Saif S."/>
            <person name="Shea T."/>
            <person name="Sisk P."/>
            <person name="Sykes S."/>
            <person name="Wortman J."/>
            <person name="Nusbaum C."/>
            <person name="Birren B."/>
        </authorList>
    </citation>
    <scope>NUCLEOTIDE SEQUENCE [LARGE SCALE GENOMIC DNA]</scope>
    <source>
        <strain evidence="2">MINIMUS1</strain>
    </source>
</reference>
<name>A0A182WN55_9DIPT</name>
<organism evidence="1 2">
    <name type="scientific">Anopheles minimus</name>
    <dbReference type="NCBI Taxonomy" id="112268"/>
    <lineage>
        <taxon>Eukaryota</taxon>
        <taxon>Metazoa</taxon>
        <taxon>Ecdysozoa</taxon>
        <taxon>Arthropoda</taxon>
        <taxon>Hexapoda</taxon>
        <taxon>Insecta</taxon>
        <taxon>Pterygota</taxon>
        <taxon>Neoptera</taxon>
        <taxon>Endopterygota</taxon>
        <taxon>Diptera</taxon>
        <taxon>Nematocera</taxon>
        <taxon>Culicoidea</taxon>
        <taxon>Culicidae</taxon>
        <taxon>Anophelinae</taxon>
        <taxon>Anopheles</taxon>
    </lineage>
</organism>
<evidence type="ECO:0000313" key="1">
    <source>
        <dbReference type="EnsemblMetazoa" id="AMIN014155-PA"/>
    </source>
</evidence>
<dbReference type="EnsemblMetazoa" id="AMIN014155-RA">
    <property type="protein sequence ID" value="AMIN014155-PA"/>
    <property type="gene ID" value="AMIN014155"/>
</dbReference>
<accession>A0A182WN55</accession>
<keyword evidence="2" id="KW-1185">Reference proteome</keyword>
<dbReference type="Proteomes" id="UP000075920">
    <property type="component" value="Unassembled WGS sequence"/>
</dbReference>